<keyword evidence="1" id="KW-0479">Metal-binding</keyword>
<comment type="caution">
    <text evidence="6">The sequence shown here is derived from an EMBL/GenBank/DDBJ whole genome shotgun (WGS) entry which is preliminary data.</text>
</comment>
<evidence type="ECO:0000256" key="3">
    <source>
        <dbReference type="ARBA" id="ARBA00023002"/>
    </source>
</evidence>
<proteinExistence type="predicted"/>
<reference evidence="6 7" key="1">
    <citation type="submission" date="2022-05" db="EMBL/GenBank/DDBJ databases">
        <authorList>
            <consortium name="Genoscope - CEA"/>
            <person name="William W."/>
        </authorList>
    </citation>
    <scope>NUCLEOTIDE SEQUENCE [LARGE SCALE GENOMIC DNA]</scope>
</reference>
<keyword evidence="4" id="KW-0732">Signal</keyword>
<dbReference type="Gene3D" id="1.20.245.10">
    <property type="entry name" value="Lipoxygenase-1, Domain 5"/>
    <property type="match status" value="1"/>
</dbReference>
<dbReference type="SUPFAM" id="SSF48484">
    <property type="entry name" value="Lipoxigenase"/>
    <property type="match status" value="1"/>
</dbReference>
<feature type="signal peptide" evidence="4">
    <location>
        <begin position="1"/>
        <end position="26"/>
    </location>
</feature>
<evidence type="ECO:0000313" key="6">
    <source>
        <dbReference type="EMBL" id="CAH3109624.1"/>
    </source>
</evidence>
<dbReference type="EMBL" id="CALNXK010000022">
    <property type="protein sequence ID" value="CAH3109624.1"/>
    <property type="molecule type" value="Genomic_DNA"/>
</dbReference>
<accession>A0ABN8NJ27</accession>
<dbReference type="Gene3D" id="3.10.450.60">
    <property type="match status" value="1"/>
</dbReference>
<dbReference type="InterPro" id="IPR013819">
    <property type="entry name" value="LipOase_C"/>
</dbReference>
<organism evidence="6 7">
    <name type="scientific">Porites lobata</name>
    <dbReference type="NCBI Taxonomy" id="104759"/>
    <lineage>
        <taxon>Eukaryota</taxon>
        <taxon>Metazoa</taxon>
        <taxon>Cnidaria</taxon>
        <taxon>Anthozoa</taxon>
        <taxon>Hexacorallia</taxon>
        <taxon>Scleractinia</taxon>
        <taxon>Fungiina</taxon>
        <taxon>Poritidae</taxon>
        <taxon>Porites</taxon>
    </lineage>
</organism>
<protein>
    <recommendedName>
        <fullName evidence="5">Lipoxygenase domain-containing protein</fullName>
    </recommendedName>
</protein>
<evidence type="ECO:0000256" key="4">
    <source>
        <dbReference type="SAM" id="SignalP"/>
    </source>
</evidence>
<sequence>MNWSGYSFVSFIFPLLSILLKGSSNADSFPRPAPEKGQNVCSFPKVKLQMALRRNATTERTVKIVDCGIPSFPKLNCKEEKNETKIYWYPVRKTVHYNIYDCCPGWIGYQPQVGCKKRIPCGVAIPQKAAVHCHESRGKDLVKQRAIYKLGHVNNLPFPMSDINVYRLVNLTLSDPFTETWMKLYGYMLKKNYALIQNFPQMNKKEFSKISDYEQVYHFFLQQQQKDEMVGPFFRFPSQEEPFKSVVNNVTWREDRVFSEQRLAGLDPMSLTKVSTGQDSVGVKWSALKPRLNSNYDWDSAVERSSGDNVKLEEAIAAGSIFVVQFPLFDNLATVPDITEPRPTRKMWPSLSPIALFVSRPGDNGEPAQLKPVAIQLDFKPDSLVYSPEDGDLWTLAKESFQVTNFAYVQMVEHLLKTHLMLEPFCVCILRHLSKLHPLHQLMKYHCRGLLPTNKVGFPKLVDDKAYMHQLFAIGNTGSVTLLLRAYQTLTWEDTDFRARNKARGIDDRSKLPYFPYRDDGEIIYKAIEDLMKDIVNFFYAADKDVLQDHEIQGFANEMSAQGLGSNGGKGKLRGFPPAINSKVLLVDIFTRLIWTASAQHTAVNYPIAAYGAFTPNMPTKIYDDDRVAPEVFNAYRLPNGFVSAVQAGVAMSLGSLRLDRLFDYGARLSDQASNVIVLKHYNRLHSGVKPLLDKKNKQRFQEGYLTYPYLSPAWIPNSICT</sequence>
<dbReference type="PANTHER" id="PTHR11771">
    <property type="entry name" value="LIPOXYGENASE"/>
    <property type="match status" value="1"/>
</dbReference>
<dbReference type="PROSITE" id="PS51393">
    <property type="entry name" value="LIPOXYGENASE_3"/>
    <property type="match status" value="1"/>
</dbReference>
<feature type="chain" id="PRO_5047474743" description="Lipoxygenase domain-containing protein" evidence="4">
    <location>
        <begin position="27"/>
        <end position="722"/>
    </location>
</feature>
<evidence type="ECO:0000313" key="7">
    <source>
        <dbReference type="Proteomes" id="UP001159405"/>
    </source>
</evidence>
<gene>
    <name evidence="6" type="ORF">PLOB_00018751</name>
</gene>
<keyword evidence="2" id="KW-0223">Dioxygenase</keyword>
<feature type="domain" description="Lipoxygenase" evidence="5">
    <location>
        <begin position="123"/>
        <end position="722"/>
    </location>
</feature>
<dbReference type="Proteomes" id="UP001159405">
    <property type="component" value="Unassembled WGS sequence"/>
</dbReference>
<evidence type="ECO:0000256" key="1">
    <source>
        <dbReference type="ARBA" id="ARBA00022723"/>
    </source>
</evidence>
<evidence type="ECO:0000256" key="2">
    <source>
        <dbReference type="ARBA" id="ARBA00022964"/>
    </source>
</evidence>
<dbReference type="InterPro" id="IPR036226">
    <property type="entry name" value="LipOase_C_sf"/>
</dbReference>
<dbReference type="InterPro" id="IPR000907">
    <property type="entry name" value="LipOase"/>
</dbReference>
<evidence type="ECO:0000259" key="5">
    <source>
        <dbReference type="PROSITE" id="PS51393"/>
    </source>
</evidence>
<keyword evidence="7" id="KW-1185">Reference proteome</keyword>
<keyword evidence="3" id="KW-0560">Oxidoreductase</keyword>
<dbReference type="Pfam" id="PF00305">
    <property type="entry name" value="Lipoxygenase"/>
    <property type="match status" value="1"/>
</dbReference>
<dbReference type="PRINTS" id="PR00087">
    <property type="entry name" value="LIPOXYGENASE"/>
</dbReference>
<name>A0ABN8NJ27_9CNID</name>